<organism evidence="2 3">
    <name type="scientific">Popillia japonica</name>
    <name type="common">Japanese beetle</name>
    <dbReference type="NCBI Taxonomy" id="7064"/>
    <lineage>
        <taxon>Eukaryota</taxon>
        <taxon>Metazoa</taxon>
        <taxon>Ecdysozoa</taxon>
        <taxon>Arthropoda</taxon>
        <taxon>Hexapoda</taxon>
        <taxon>Insecta</taxon>
        <taxon>Pterygota</taxon>
        <taxon>Neoptera</taxon>
        <taxon>Endopterygota</taxon>
        <taxon>Coleoptera</taxon>
        <taxon>Polyphaga</taxon>
        <taxon>Scarabaeiformia</taxon>
        <taxon>Scarabaeidae</taxon>
        <taxon>Rutelinae</taxon>
        <taxon>Popillia</taxon>
    </lineage>
</organism>
<gene>
    <name evidence="2" type="ORF">QE152_g25422</name>
</gene>
<dbReference type="AlphaFoldDB" id="A0AAW1K1H7"/>
<comment type="caution">
    <text evidence="2">The sequence shown here is derived from an EMBL/GenBank/DDBJ whole genome shotgun (WGS) entry which is preliminary data.</text>
</comment>
<dbReference type="InterPro" id="IPR012934">
    <property type="entry name" value="Znf_AD"/>
</dbReference>
<name>A0AAW1K1H7_POPJA</name>
<keyword evidence="3" id="KW-1185">Reference proteome</keyword>
<dbReference type="GO" id="GO:0008270">
    <property type="term" value="F:zinc ion binding"/>
    <property type="evidence" value="ECO:0007669"/>
    <property type="project" value="InterPro"/>
</dbReference>
<evidence type="ECO:0000313" key="3">
    <source>
        <dbReference type="Proteomes" id="UP001458880"/>
    </source>
</evidence>
<protein>
    <recommendedName>
        <fullName evidence="1">ZAD domain-containing protein</fullName>
    </recommendedName>
</protein>
<feature type="domain" description="ZAD" evidence="1">
    <location>
        <begin position="4"/>
        <end position="75"/>
    </location>
</feature>
<sequence length="180" mass="20604">MVNICRLCLSYVPDLPITVFNDSVSHETKIKCLIPEIDISITPTLDLCNLCLHLLSAAYTFKLGCIRTEDMIKAYLYQNENATINLQDVKEFRNCRIRDTNEILPQSNDIKIEIHEEDIIRNTVTTVENGLNIGFICNKCLSVLRSSRQRVNSINISKCILPQIHIHLQNVTNHLESHLD</sequence>
<proteinExistence type="predicted"/>
<dbReference type="EMBL" id="JASPKY010000279">
    <property type="protein sequence ID" value="KAK9711470.1"/>
    <property type="molecule type" value="Genomic_DNA"/>
</dbReference>
<dbReference type="SMART" id="SM00868">
    <property type="entry name" value="zf-AD"/>
    <property type="match status" value="1"/>
</dbReference>
<evidence type="ECO:0000313" key="2">
    <source>
        <dbReference type="EMBL" id="KAK9711470.1"/>
    </source>
</evidence>
<accession>A0AAW1K1H7</accession>
<evidence type="ECO:0000259" key="1">
    <source>
        <dbReference type="SMART" id="SM00868"/>
    </source>
</evidence>
<dbReference type="Proteomes" id="UP001458880">
    <property type="component" value="Unassembled WGS sequence"/>
</dbReference>
<dbReference type="GO" id="GO:0005634">
    <property type="term" value="C:nucleus"/>
    <property type="evidence" value="ECO:0007669"/>
    <property type="project" value="InterPro"/>
</dbReference>
<reference evidence="2 3" key="1">
    <citation type="journal article" date="2024" name="BMC Genomics">
        <title>De novo assembly and annotation of Popillia japonica's genome with initial clues to its potential as an invasive pest.</title>
        <authorList>
            <person name="Cucini C."/>
            <person name="Boschi S."/>
            <person name="Funari R."/>
            <person name="Cardaioli E."/>
            <person name="Iannotti N."/>
            <person name="Marturano G."/>
            <person name="Paoli F."/>
            <person name="Bruttini M."/>
            <person name="Carapelli A."/>
            <person name="Frati F."/>
            <person name="Nardi F."/>
        </authorList>
    </citation>
    <scope>NUCLEOTIDE SEQUENCE [LARGE SCALE GENOMIC DNA]</scope>
    <source>
        <strain evidence="2">DMR45628</strain>
    </source>
</reference>